<dbReference type="Pfam" id="PF16605">
    <property type="entry name" value="LSM_int_assoc"/>
    <property type="match status" value="1"/>
</dbReference>
<dbReference type="InterPro" id="IPR008669">
    <property type="entry name" value="LSM_interact"/>
</dbReference>
<accession>K1PTT4</accession>
<dbReference type="AlphaFoldDB" id="K1PTT4"/>
<sequence>MSHKGDAPSRRGKARTQLSLVPRSIQRTPAPSKGAISKSNPLPSLEANGQAAASATATKMSNDDFRKMLLKK</sequence>
<dbReference type="InParanoid" id="K1PTT4"/>
<dbReference type="Pfam" id="PF05391">
    <property type="entry name" value="Lsm_interact"/>
    <property type="match status" value="1"/>
</dbReference>
<evidence type="ECO:0000259" key="2">
    <source>
        <dbReference type="Pfam" id="PF05391"/>
    </source>
</evidence>
<feature type="region of interest" description="Disordered" evidence="1">
    <location>
        <begin position="1"/>
        <end position="59"/>
    </location>
</feature>
<proteinExistence type="predicted"/>
<evidence type="ECO:0000313" key="3">
    <source>
        <dbReference type="EMBL" id="EKC27682.1"/>
    </source>
</evidence>
<dbReference type="HOGENOM" id="CLU_2724665_0_0_1"/>
<reference evidence="3" key="1">
    <citation type="journal article" date="2012" name="Nature">
        <title>The oyster genome reveals stress adaptation and complexity of shell formation.</title>
        <authorList>
            <person name="Zhang G."/>
            <person name="Fang X."/>
            <person name="Guo X."/>
            <person name="Li L."/>
            <person name="Luo R."/>
            <person name="Xu F."/>
            <person name="Yang P."/>
            <person name="Zhang L."/>
            <person name="Wang X."/>
            <person name="Qi H."/>
            <person name="Xiong Z."/>
            <person name="Que H."/>
            <person name="Xie Y."/>
            <person name="Holland P.W."/>
            <person name="Paps J."/>
            <person name="Zhu Y."/>
            <person name="Wu F."/>
            <person name="Chen Y."/>
            <person name="Wang J."/>
            <person name="Peng C."/>
            <person name="Meng J."/>
            <person name="Yang L."/>
            <person name="Liu J."/>
            <person name="Wen B."/>
            <person name="Zhang N."/>
            <person name="Huang Z."/>
            <person name="Zhu Q."/>
            <person name="Feng Y."/>
            <person name="Mount A."/>
            <person name="Hedgecock D."/>
            <person name="Xu Z."/>
            <person name="Liu Y."/>
            <person name="Domazet-Loso T."/>
            <person name="Du Y."/>
            <person name="Sun X."/>
            <person name="Zhang S."/>
            <person name="Liu B."/>
            <person name="Cheng P."/>
            <person name="Jiang X."/>
            <person name="Li J."/>
            <person name="Fan D."/>
            <person name="Wang W."/>
            <person name="Fu W."/>
            <person name="Wang T."/>
            <person name="Wang B."/>
            <person name="Zhang J."/>
            <person name="Peng Z."/>
            <person name="Li Y."/>
            <person name="Li N."/>
            <person name="Wang J."/>
            <person name="Chen M."/>
            <person name="He Y."/>
            <person name="Tan F."/>
            <person name="Song X."/>
            <person name="Zheng Q."/>
            <person name="Huang R."/>
            <person name="Yang H."/>
            <person name="Du X."/>
            <person name="Chen L."/>
            <person name="Yang M."/>
            <person name="Gaffney P.M."/>
            <person name="Wang S."/>
            <person name="Luo L."/>
            <person name="She Z."/>
            <person name="Ming Y."/>
            <person name="Huang W."/>
            <person name="Zhang S."/>
            <person name="Huang B."/>
            <person name="Zhang Y."/>
            <person name="Qu T."/>
            <person name="Ni P."/>
            <person name="Miao G."/>
            <person name="Wang J."/>
            <person name="Wang Q."/>
            <person name="Steinberg C.E."/>
            <person name="Wang H."/>
            <person name="Li N."/>
            <person name="Qian L."/>
            <person name="Zhang G."/>
            <person name="Li Y."/>
            <person name="Yang H."/>
            <person name="Liu X."/>
            <person name="Wang J."/>
            <person name="Yin Y."/>
            <person name="Wang J."/>
        </authorList>
    </citation>
    <scope>NUCLEOTIDE SEQUENCE [LARGE SCALE GENOMIC DNA]</scope>
    <source>
        <strain evidence="3">05x7-T-G4-1.051#20</strain>
    </source>
</reference>
<feature type="domain" description="LSM-interacting" evidence="2">
    <location>
        <begin position="53"/>
        <end position="71"/>
    </location>
</feature>
<evidence type="ECO:0000256" key="1">
    <source>
        <dbReference type="SAM" id="MobiDB-lite"/>
    </source>
</evidence>
<protein>
    <recommendedName>
        <fullName evidence="2">LSM-interacting domain-containing protein</fullName>
    </recommendedName>
</protein>
<dbReference type="EMBL" id="JH817588">
    <property type="protein sequence ID" value="EKC27682.1"/>
    <property type="molecule type" value="Genomic_DNA"/>
</dbReference>
<gene>
    <name evidence="3" type="ORF">CGI_10013836</name>
</gene>
<name>K1PTT4_MAGGI</name>
<organism evidence="3">
    <name type="scientific">Magallana gigas</name>
    <name type="common">Pacific oyster</name>
    <name type="synonym">Crassostrea gigas</name>
    <dbReference type="NCBI Taxonomy" id="29159"/>
    <lineage>
        <taxon>Eukaryota</taxon>
        <taxon>Metazoa</taxon>
        <taxon>Spiralia</taxon>
        <taxon>Lophotrochozoa</taxon>
        <taxon>Mollusca</taxon>
        <taxon>Bivalvia</taxon>
        <taxon>Autobranchia</taxon>
        <taxon>Pteriomorphia</taxon>
        <taxon>Ostreida</taxon>
        <taxon>Ostreoidea</taxon>
        <taxon>Ostreidae</taxon>
        <taxon>Magallana</taxon>
    </lineage>
</organism>